<proteinExistence type="predicted"/>
<protein>
    <submittedName>
        <fullName evidence="1">Uncharacterized protein</fullName>
    </submittedName>
</protein>
<dbReference type="AlphaFoldDB" id="A0A1W1IAX3"/>
<dbReference type="Proteomes" id="UP000192042">
    <property type="component" value="Chromosome I"/>
</dbReference>
<gene>
    <name evidence="1" type="ORF">NSJP_3997</name>
</gene>
<evidence type="ECO:0000313" key="1">
    <source>
        <dbReference type="EMBL" id="SLM50164.1"/>
    </source>
</evidence>
<dbReference type="KEGG" id="nja:NSJP_3997"/>
<organism evidence="1 2">
    <name type="scientific">Nitrospira japonica</name>
    <dbReference type="NCBI Taxonomy" id="1325564"/>
    <lineage>
        <taxon>Bacteria</taxon>
        <taxon>Pseudomonadati</taxon>
        <taxon>Nitrospirota</taxon>
        <taxon>Nitrospiria</taxon>
        <taxon>Nitrospirales</taxon>
        <taxon>Nitrospiraceae</taxon>
        <taxon>Nitrospira</taxon>
    </lineage>
</organism>
<sequence length="63" mass="6949">MGIQTCLARTGGHFTDVSYASERVTQSDAESGFNLVSGHQGMKPRPCQYVERTCVRMSLTRVP</sequence>
<name>A0A1W1IAX3_9BACT</name>
<dbReference type="EMBL" id="LT828648">
    <property type="protein sequence ID" value="SLM50164.1"/>
    <property type="molecule type" value="Genomic_DNA"/>
</dbReference>
<dbReference type="STRING" id="1325564.NSJP_3997"/>
<evidence type="ECO:0000313" key="2">
    <source>
        <dbReference type="Proteomes" id="UP000192042"/>
    </source>
</evidence>
<reference evidence="1 2" key="1">
    <citation type="submission" date="2017-03" db="EMBL/GenBank/DDBJ databases">
        <authorList>
            <person name="Afonso C.L."/>
            <person name="Miller P.J."/>
            <person name="Scott M.A."/>
            <person name="Spackman E."/>
            <person name="Goraichik I."/>
            <person name="Dimitrov K.M."/>
            <person name="Suarez D.L."/>
            <person name="Swayne D.E."/>
        </authorList>
    </citation>
    <scope>NUCLEOTIDE SEQUENCE [LARGE SCALE GENOMIC DNA]</scope>
    <source>
        <strain evidence="1">Genome sequencing of Nitrospira japonica strain NJ11</strain>
    </source>
</reference>
<keyword evidence="2" id="KW-1185">Reference proteome</keyword>
<accession>A0A1W1IAX3</accession>